<reference evidence="3 4" key="1">
    <citation type="journal article" date="2010" name="Plant Cell">
        <title>The Chlorella variabilis NC64A genome reveals adaptation to photosymbiosis, coevolution with viruses, and cryptic sex.</title>
        <authorList>
            <person name="Blanc G."/>
            <person name="Duncan G."/>
            <person name="Agarkova I."/>
            <person name="Borodovsky M."/>
            <person name="Gurnon J."/>
            <person name="Kuo A."/>
            <person name="Lindquist E."/>
            <person name="Lucas S."/>
            <person name="Pangilinan J."/>
            <person name="Polle J."/>
            <person name="Salamov A."/>
            <person name="Terry A."/>
            <person name="Yamada T."/>
            <person name="Dunigan D.D."/>
            <person name="Grigoriev I.V."/>
            <person name="Claverie J.M."/>
            <person name="Van Etten J.L."/>
        </authorList>
    </citation>
    <scope>NUCLEOTIDE SEQUENCE [LARGE SCALE GENOMIC DNA]</scope>
    <source>
        <strain evidence="3 4">NC64A</strain>
    </source>
</reference>
<dbReference type="InParanoid" id="E1ZSG5"/>
<dbReference type="InterPro" id="IPR036893">
    <property type="entry name" value="SBP_sf"/>
</dbReference>
<dbReference type="InterPro" id="IPR004333">
    <property type="entry name" value="SBP_dom"/>
</dbReference>
<dbReference type="PROSITE" id="PS51141">
    <property type="entry name" value="ZF_SBP"/>
    <property type="match status" value="1"/>
</dbReference>
<organism evidence="4">
    <name type="scientific">Chlorella variabilis</name>
    <name type="common">Green alga</name>
    <dbReference type="NCBI Taxonomy" id="554065"/>
    <lineage>
        <taxon>Eukaryota</taxon>
        <taxon>Viridiplantae</taxon>
        <taxon>Chlorophyta</taxon>
        <taxon>core chlorophytes</taxon>
        <taxon>Trebouxiophyceae</taxon>
        <taxon>Chlorellales</taxon>
        <taxon>Chlorellaceae</taxon>
        <taxon>Chlorella clade</taxon>
        <taxon>Chlorella</taxon>
    </lineage>
</organism>
<dbReference type="RefSeq" id="XP_005843406.1">
    <property type="nucleotide sequence ID" value="XM_005843344.1"/>
</dbReference>
<evidence type="ECO:0000256" key="1">
    <source>
        <dbReference type="SAM" id="MobiDB-lite"/>
    </source>
</evidence>
<dbReference type="GO" id="GO:0005634">
    <property type="term" value="C:nucleus"/>
    <property type="evidence" value="ECO:0007669"/>
    <property type="project" value="InterPro"/>
</dbReference>
<gene>
    <name evidence="3" type="ORF">CHLNCDRAFT_141258</name>
</gene>
<dbReference type="GO" id="GO:0003677">
    <property type="term" value="F:DNA binding"/>
    <property type="evidence" value="ECO:0007669"/>
    <property type="project" value="InterPro"/>
</dbReference>
<accession>E1ZSG5</accession>
<dbReference type="EMBL" id="GL433866">
    <property type="protein sequence ID" value="EFN51304.1"/>
    <property type="molecule type" value="Genomic_DNA"/>
</dbReference>
<proteinExistence type="predicted"/>
<dbReference type="AlphaFoldDB" id="E1ZSG5"/>
<feature type="domain" description="SBP-type" evidence="2">
    <location>
        <begin position="1"/>
        <end position="60"/>
    </location>
</feature>
<keyword evidence="4" id="KW-1185">Reference proteome</keyword>
<evidence type="ECO:0000259" key="2">
    <source>
        <dbReference type="PROSITE" id="PS51141"/>
    </source>
</evidence>
<dbReference type="Proteomes" id="UP000008141">
    <property type="component" value="Unassembled WGS sequence"/>
</dbReference>
<dbReference type="OrthoDB" id="1428121at2759"/>
<dbReference type="SUPFAM" id="SSF103612">
    <property type="entry name" value="SBT domain"/>
    <property type="match status" value="1"/>
</dbReference>
<sequence length="304" mass="33461">MPVHRICPEHRRSLHIVAEDGVVWRFCLQCAKLHTIDEFSGDRRSCQASLLLRRQRKRDRQLAELEDHEEALRPSKHPSSHTAATTTSSGQASLQNSRRDERCSQGSGGSVPLQQQPSWPSLEQGQWPCGAAGQHQRQLSAPLAPSSSLLSAGSGSTGTGWQAVSPQHRMPCHGDGSQQLLAPTQPIIVLQCSLPTPDPRVPIPSLTEKALRLLDDMVVVERPDASDVPSEAELLSITQDLGLFAHLEQPQQPAQLCRVSPPAYLSQPTYPAPRSDWDLEGDELWLSIRQHSDMDSTCIFVPNP</sequence>
<dbReference type="Pfam" id="PF03110">
    <property type="entry name" value="SBP"/>
    <property type="match status" value="1"/>
</dbReference>
<dbReference type="Gene3D" id="4.10.1100.10">
    <property type="entry name" value="Transcription factor, SBP-box domain"/>
    <property type="match status" value="1"/>
</dbReference>
<evidence type="ECO:0000313" key="3">
    <source>
        <dbReference type="EMBL" id="EFN51304.1"/>
    </source>
</evidence>
<feature type="compositionally biased region" description="Polar residues" evidence="1">
    <location>
        <begin position="112"/>
        <end position="124"/>
    </location>
</feature>
<feature type="compositionally biased region" description="Low complexity" evidence="1">
    <location>
        <begin position="139"/>
        <end position="154"/>
    </location>
</feature>
<name>E1ZSG5_CHLVA</name>
<evidence type="ECO:0000313" key="4">
    <source>
        <dbReference type="Proteomes" id="UP000008141"/>
    </source>
</evidence>
<feature type="compositionally biased region" description="Low complexity" evidence="1">
    <location>
        <begin position="80"/>
        <end position="89"/>
    </location>
</feature>
<dbReference type="GeneID" id="17350652"/>
<feature type="region of interest" description="Disordered" evidence="1">
    <location>
        <begin position="65"/>
        <end position="163"/>
    </location>
</feature>
<dbReference type="KEGG" id="cvr:CHLNCDRAFT_141258"/>
<protein>
    <recommendedName>
        <fullName evidence="2">SBP-type domain-containing protein</fullName>
    </recommendedName>
</protein>